<dbReference type="GO" id="GO:0008932">
    <property type="term" value="F:lytic endotransglycosylase activity"/>
    <property type="evidence" value="ECO:0007669"/>
    <property type="project" value="TreeGrafter"/>
</dbReference>
<evidence type="ECO:0000259" key="1">
    <source>
        <dbReference type="PROSITE" id="PS51782"/>
    </source>
</evidence>
<evidence type="ECO:0000313" key="2">
    <source>
        <dbReference type="EMBL" id="MCZ0701652.1"/>
    </source>
</evidence>
<reference evidence="2" key="1">
    <citation type="submission" date="2022-11" db="EMBL/GenBank/DDBJ databases">
        <title>WGS of Natronobacillus azotifigens 24KS-1, an anaerobic diazotrophic haloalkaliphile from soda-rich habitats.</title>
        <authorList>
            <person name="Sorokin D.Y."/>
            <person name="Merkel A.Y."/>
        </authorList>
    </citation>
    <scope>NUCLEOTIDE SEQUENCE</scope>
    <source>
        <strain evidence="2">24KS-1</strain>
    </source>
</reference>
<dbReference type="PANTHER" id="PTHR33734">
    <property type="entry name" value="LYSM DOMAIN-CONTAINING GPI-ANCHORED PROTEIN 2"/>
    <property type="match status" value="1"/>
</dbReference>
<dbReference type="PANTHER" id="PTHR33734:SF22">
    <property type="entry name" value="MEMBRANE-BOUND LYTIC MUREIN TRANSGLYCOSYLASE D"/>
    <property type="match status" value="1"/>
</dbReference>
<feature type="domain" description="LysM" evidence="1">
    <location>
        <begin position="260"/>
        <end position="303"/>
    </location>
</feature>
<dbReference type="RefSeq" id="WP_268778420.1">
    <property type="nucleotide sequence ID" value="NZ_JAPRAT010000001.1"/>
</dbReference>
<feature type="domain" description="LysM" evidence="1">
    <location>
        <begin position="101"/>
        <end position="144"/>
    </location>
</feature>
<keyword evidence="3" id="KW-1185">Reference proteome</keyword>
<sequence length="572" mass="63843">MDAYSHHKIVRTNEGYELILYLNPNTEFSMQFGEKPKDGGTLKNQALTFMHTRKLSAAKITKVTIMLGTLMVTSFHTPNDVEAATTPAQQFEQKDQTVKLDSYNVVSGDSLSVIARRHHVTLDQLKAVNHLDTDLITIGQTLRLPFFSYVVQSGDSLSMLAKDNQTTVDAIKQINQLRSDHIQIGQQLKIPSLHDDAISSSRKQTFTYSVVAGDSLSVIARRFQTSVPDLMETNQLKSDVLRIGQELTIHTSSPNNLETSVYRVKSGDSLSVIAQRFGTTVSELKSRNNLTSDLLQIGQELQINGMEKAETKQLPHTYTVVAGDTLSRIAKQFDTDVHSLKVNNDLRSDVLQIGQVLKLNDQTTTSIEDKEPTLKENTITYITHTVVSGDNIWNLSVHYGIPQTELLHANNLTTTSSLSIGQELSIPVHHIAVHPVFDEQYGEHLDWWTEAQYVFHIGKTAKVTDMITGESFTVKRTIGANHADVETLTVEDTNIAKKIWGGYSWRTRAVIVEVDGRKLAASMSFYPHDVQFIDDNGMNGHVDIHFKNSTRHVDGAVDPLHQEKINRAAGVY</sequence>
<dbReference type="InterPro" id="IPR036779">
    <property type="entry name" value="LysM_dom_sf"/>
</dbReference>
<dbReference type="InterPro" id="IPR018392">
    <property type="entry name" value="LysM"/>
</dbReference>
<feature type="domain" description="LysM" evidence="1">
    <location>
        <begin position="316"/>
        <end position="359"/>
    </location>
</feature>
<comment type="caution">
    <text evidence="2">The sequence shown here is derived from an EMBL/GenBank/DDBJ whole genome shotgun (WGS) entry which is preliminary data.</text>
</comment>
<name>A0A9J6R8T1_9BACI</name>
<feature type="domain" description="LysM" evidence="1">
    <location>
        <begin position="206"/>
        <end position="249"/>
    </location>
</feature>
<accession>A0A9J6R8T1</accession>
<organism evidence="2 3">
    <name type="scientific">Natronobacillus azotifigens</name>
    <dbReference type="NCBI Taxonomy" id="472978"/>
    <lineage>
        <taxon>Bacteria</taxon>
        <taxon>Bacillati</taxon>
        <taxon>Bacillota</taxon>
        <taxon>Bacilli</taxon>
        <taxon>Bacillales</taxon>
        <taxon>Bacillaceae</taxon>
        <taxon>Natronobacillus</taxon>
    </lineage>
</organism>
<feature type="domain" description="LysM" evidence="1">
    <location>
        <begin position="382"/>
        <end position="426"/>
    </location>
</feature>
<dbReference type="EMBL" id="JAPRAT010000001">
    <property type="protein sequence ID" value="MCZ0701652.1"/>
    <property type="molecule type" value="Genomic_DNA"/>
</dbReference>
<dbReference type="Gene3D" id="3.10.350.10">
    <property type="entry name" value="LysM domain"/>
    <property type="match status" value="6"/>
</dbReference>
<dbReference type="SMART" id="SM00257">
    <property type="entry name" value="LysM"/>
    <property type="match status" value="6"/>
</dbReference>
<dbReference type="AlphaFoldDB" id="A0A9J6R8T1"/>
<feature type="domain" description="LysM" evidence="1">
    <location>
        <begin position="147"/>
        <end position="190"/>
    </location>
</feature>
<dbReference type="CDD" id="cd00118">
    <property type="entry name" value="LysM"/>
    <property type="match status" value="6"/>
</dbReference>
<proteinExistence type="predicted"/>
<gene>
    <name evidence="2" type="ORF">OWO01_00315</name>
</gene>
<dbReference type="Proteomes" id="UP001084197">
    <property type="component" value="Unassembled WGS sequence"/>
</dbReference>
<protein>
    <submittedName>
        <fullName evidence="2">LysM peptidoglycan-binding domain-containing protein</fullName>
    </submittedName>
</protein>
<dbReference type="Pfam" id="PF01476">
    <property type="entry name" value="LysM"/>
    <property type="match status" value="6"/>
</dbReference>
<dbReference type="SUPFAM" id="SSF54106">
    <property type="entry name" value="LysM domain"/>
    <property type="match status" value="6"/>
</dbReference>
<dbReference type="PROSITE" id="PS51782">
    <property type="entry name" value="LYSM"/>
    <property type="match status" value="6"/>
</dbReference>
<evidence type="ECO:0000313" key="3">
    <source>
        <dbReference type="Proteomes" id="UP001084197"/>
    </source>
</evidence>